<keyword evidence="3" id="KW-1185">Reference proteome</keyword>
<proteinExistence type="predicted"/>
<evidence type="ECO:0000313" key="3">
    <source>
        <dbReference type="Proteomes" id="UP000314294"/>
    </source>
</evidence>
<organism evidence="2 3">
    <name type="scientific">Liparis tanakae</name>
    <name type="common">Tanaka's snailfish</name>
    <dbReference type="NCBI Taxonomy" id="230148"/>
    <lineage>
        <taxon>Eukaryota</taxon>
        <taxon>Metazoa</taxon>
        <taxon>Chordata</taxon>
        <taxon>Craniata</taxon>
        <taxon>Vertebrata</taxon>
        <taxon>Euteleostomi</taxon>
        <taxon>Actinopterygii</taxon>
        <taxon>Neopterygii</taxon>
        <taxon>Teleostei</taxon>
        <taxon>Neoteleostei</taxon>
        <taxon>Acanthomorphata</taxon>
        <taxon>Eupercaria</taxon>
        <taxon>Perciformes</taxon>
        <taxon>Cottioidei</taxon>
        <taxon>Cottales</taxon>
        <taxon>Liparidae</taxon>
        <taxon>Liparis</taxon>
    </lineage>
</organism>
<evidence type="ECO:0000313" key="2">
    <source>
        <dbReference type="EMBL" id="TNN29223.1"/>
    </source>
</evidence>
<reference evidence="2 3" key="1">
    <citation type="submission" date="2019-03" db="EMBL/GenBank/DDBJ databases">
        <title>First draft genome of Liparis tanakae, snailfish: a comprehensive survey of snailfish specific genes.</title>
        <authorList>
            <person name="Kim W."/>
            <person name="Song I."/>
            <person name="Jeong J.-H."/>
            <person name="Kim D."/>
            <person name="Kim S."/>
            <person name="Ryu S."/>
            <person name="Song J.Y."/>
            <person name="Lee S.K."/>
        </authorList>
    </citation>
    <scope>NUCLEOTIDE SEQUENCE [LARGE SCALE GENOMIC DNA]</scope>
    <source>
        <tissue evidence="2">Muscle</tissue>
    </source>
</reference>
<evidence type="ECO:0000256" key="1">
    <source>
        <dbReference type="SAM" id="MobiDB-lite"/>
    </source>
</evidence>
<gene>
    <name evidence="2" type="ORF">EYF80_060628</name>
</gene>
<dbReference type="AlphaFoldDB" id="A0A4Z2EK86"/>
<comment type="caution">
    <text evidence="2">The sequence shown here is derived from an EMBL/GenBank/DDBJ whole genome shotgun (WGS) entry which is preliminary data.</text>
</comment>
<feature type="region of interest" description="Disordered" evidence="1">
    <location>
        <begin position="1"/>
        <end position="22"/>
    </location>
</feature>
<dbReference type="EMBL" id="SRLO01005913">
    <property type="protein sequence ID" value="TNN29223.1"/>
    <property type="molecule type" value="Genomic_DNA"/>
</dbReference>
<dbReference type="Proteomes" id="UP000314294">
    <property type="component" value="Unassembled WGS sequence"/>
</dbReference>
<feature type="compositionally biased region" description="Basic and acidic residues" evidence="1">
    <location>
        <begin position="8"/>
        <end position="21"/>
    </location>
</feature>
<protein>
    <submittedName>
        <fullName evidence="2">Uncharacterized protein</fullName>
    </submittedName>
</protein>
<sequence length="289" mass="30639">MVQISPPPKKEDVKQKDRENKAVGARTFESVRGGGSKVLVGVKLEGQLPVRLLQIFVAGVFGNAEDFIKVLAILNPAISKQRRRLVGERRRSATRRRTPVGEAHLRTPCRCSSVKLFLSSAPAFPASLLPASSSRQPAGGGTWSAGGAAVPPPFLTMASISTADKDKGSEVNSGGTLTPQRVLVSVKSSCSARSVRPDRKHSFAFSTSRSASSLSILSTGADGLSRSLRRSQSGLRGVCVGIIWPELARLALVSDSCAQPLSPRSSFALSADVQTAAVGVALRKDRRHF</sequence>
<accession>A0A4Z2EK86</accession>
<name>A0A4Z2EK86_9TELE</name>